<organism evidence="11 12">
    <name type="scientific">Xenopus laevis</name>
    <name type="common">African clawed frog</name>
    <dbReference type="NCBI Taxonomy" id="8355"/>
    <lineage>
        <taxon>Eukaryota</taxon>
        <taxon>Metazoa</taxon>
        <taxon>Chordata</taxon>
        <taxon>Craniata</taxon>
        <taxon>Vertebrata</taxon>
        <taxon>Euteleostomi</taxon>
        <taxon>Amphibia</taxon>
        <taxon>Batrachia</taxon>
        <taxon>Anura</taxon>
        <taxon>Pipoidea</taxon>
        <taxon>Pipidae</taxon>
        <taxon>Xenopodinae</taxon>
        <taxon>Xenopus</taxon>
        <taxon>Xenopus</taxon>
    </lineage>
</organism>
<dbReference type="KEGG" id="xla:121399826"/>
<dbReference type="Gene3D" id="2.60.40.10">
    <property type="entry name" value="Immunoglobulins"/>
    <property type="match status" value="1"/>
</dbReference>
<dbReference type="InterPro" id="IPR013783">
    <property type="entry name" value="Ig-like_fold"/>
</dbReference>
<evidence type="ECO:0000256" key="1">
    <source>
        <dbReference type="ARBA" id="ARBA00004251"/>
    </source>
</evidence>
<dbReference type="PANTHER" id="PTHR25466:SF9">
    <property type="entry name" value="FIBRONECTIN TYPE-III DOMAIN-CONTAINING PROTEIN"/>
    <property type="match status" value="1"/>
</dbReference>
<evidence type="ECO:0000256" key="8">
    <source>
        <dbReference type="ARBA" id="ARBA00023170"/>
    </source>
</evidence>
<dbReference type="PANTHER" id="PTHR25466">
    <property type="entry name" value="T-LYMPHOCYTE ACTIVATION ANTIGEN"/>
    <property type="match status" value="1"/>
</dbReference>
<evidence type="ECO:0000256" key="6">
    <source>
        <dbReference type="ARBA" id="ARBA00023136"/>
    </source>
</evidence>
<keyword evidence="6" id="KW-0472">Membrane</keyword>
<dbReference type="GO" id="GO:0042130">
    <property type="term" value="P:negative regulation of T cell proliferation"/>
    <property type="evidence" value="ECO:0007669"/>
    <property type="project" value="TreeGrafter"/>
</dbReference>
<comment type="subcellular location">
    <subcellularLocation>
        <location evidence="1">Cell membrane</location>
        <topology evidence="1">Single-pass type I membrane protein</topology>
    </subcellularLocation>
</comment>
<dbReference type="Pfam" id="PF07686">
    <property type="entry name" value="V-set"/>
    <property type="match status" value="1"/>
</dbReference>
<keyword evidence="10" id="KW-0393">Immunoglobulin domain</keyword>
<dbReference type="GO" id="GO:0006955">
    <property type="term" value="P:immune response"/>
    <property type="evidence" value="ECO:0007669"/>
    <property type="project" value="TreeGrafter"/>
</dbReference>
<proteinExistence type="predicted"/>
<keyword evidence="5" id="KW-1133">Transmembrane helix</keyword>
<dbReference type="GO" id="GO:0071222">
    <property type="term" value="P:cellular response to lipopolysaccharide"/>
    <property type="evidence" value="ECO:0007669"/>
    <property type="project" value="TreeGrafter"/>
</dbReference>
<dbReference type="PaxDb" id="8355-A0A1L8HD10"/>
<dbReference type="InterPro" id="IPR007110">
    <property type="entry name" value="Ig-like_dom"/>
</dbReference>
<dbReference type="GO" id="GO:0042102">
    <property type="term" value="P:positive regulation of T cell proliferation"/>
    <property type="evidence" value="ECO:0007669"/>
    <property type="project" value="TreeGrafter"/>
</dbReference>
<dbReference type="GO" id="GO:0009897">
    <property type="term" value="C:external side of plasma membrane"/>
    <property type="evidence" value="ECO:0007669"/>
    <property type="project" value="TreeGrafter"/>
</dbReference>
<dbReference type="InterPro" id="IPR013106">
    <property type="entry name" value="Ig_V-set"/>
</dbReference>
<dbReference type="SUPFAM" id="SSF48726">
    <property type="entry name" value="Immunoglobulin"/>
    <property type="match status" value="1"/>
</dbReference>
<evidence type="ECO:0000313" key="12">
    <source>
        <dbReference type="RefSeq" id="XP_041437599.1"/>
    </source>
</evidence>
<keyword evidence="3" id="KW-0812">Transmembrane</keyword>
<keyword evidence="9" id="KW-0325">Glycoprotein</keyword>
<evidence type="ECO:0000256" key="5">
    <source>
        <dbReference type="ARBA" id="ARBA00022989"/>
    </source>
</evidence>
<dbReference type="InterPro" id="IPR051713">
    <property type="entry name" value="T-cell_Activation_Regulation"/>
</dbReference>
<keyword evidence="4" id="KW-0732">Signal</keyword>
<dbReference type="OrthoDB" id="7225082at2759"/>
<accession>A0A1L8HD10</accession>
<evidence type="ECO:0000256" key="7">
    <source>
        <dbReference type="ARBA" id="ARBA00023157"/>
    </source>
</evidence>
<evidence type="ECO:0000256" key="2">
    <source>
        <dbReference type="ARBA" id="ARBA00022475"/>
    </source>
</evidence>
<gene>
    <name evidence="12" type="primary">LOC121399826</name>
</gene>
<dbReference type="InterPro" id="IPR036179">
    <property type="entry name" value="Ig-like_dom_sf"/>
</dbReference>
<dbReference type="RefSeq" id="XP_041437599.1">
    <property type="nucleotide sequence ID" value="XM_041581665.1"/>
</dbReference>
<protein>
    <submittedName>
        <fullName evidence="12">Uncharacterized protein LOC121399826</fullName>
    </submittedName>
</protein>
<dbReference type="GeneID" id="121399826"/>
<evidence type="ECO:0000256" key="3">
    <source>
        <dbReference type="ARBA" id="ARBA00022692"/>
    </source>
</evidence>
<evidence type="ECO:0000256" key="4">
    <source>
        <dbReference type="ARBA" id="ARBA00022729"/>
    </source>
</evidence>
<dbReference type="GO" id="GO:0031295">
    <property type="term" value="P:T cell costimulation"/>
    <property type="evidence" value="ECO:0007669"/>
    <property type="project" value="TreeGrafter"/>
</dbReference>
<dbReference type="GO" id="GO:0007166">
    <property type="term" value="P:cell surface receptor signaling pathway"/>
    <property type="evidence" value="ECO:0007669"/>
    <property type="project" value="TreeGrafter"/>
</dbReference>
<keyword evidence="11" id="KW-1185">Reference proteome</keyword>
<name>A0A1L8HD10_XENLA</name>
<keyword evidence="2" id="KW-1003">Cell membrane</keyword>
<reference evidence="12" key="1">
    <citation type="submission" date="2025-08" db="UniProtKB">
        <authorList>
            <consortium name="RefSeq"/>
        </authorList>
    </citation>
    <scope>IDENTIFICATION</scope>
    <source>
        <strain evidence="12">J_2021</strain>
        <tissue evidence="12">Erythrocytes</tissue>
    </source>
</reference>
<sequence length="204" mass="22949">MSAYPRDLSATLYQLFMCTILVWLSSPDYVLCDCASEPPEQQNIITEADTLLPCYFPEPILSGLRQDSGSVIWTRNGTEYLVEIKLSGVSSFWKTYKSRFQTFPTLAKSGNFSLLLKLTSVEDVGSYECRLYEGDQCVAGHKIHHLYVAGPGQSKDHVVFYCVVGSGCAALLIIILSAILIWRVQKRRKNRNTHNTNCSCPPRR</sequence>
<keyword evidence="7" id="KW-1015">Disulfide bond</keyword>
<evidence type="ECO:0000313" key="11">
    <source>
        <dbReference type="Proteomes" id="UP000186698"/>
    </source>
</evidence>
<dbReference type="PROSITE" id="PS50835">
    <property type="entry name" value="IG_LIKE"/>
    <property type="match status" value="1"/>
</dbReference>
<keyword evidence="8" id="KW-0675">Receptor</keyword>
<dbReference type="AlphaFoldDB" id="A0A1L8HD10"/>
<evidence type="ECO:0000256" key="9">
    <source>
        <dbReference type="ARBA" id="ARBA00023180"/>
    </source>
</evidence>
<dbReference type="Proteomes" id="UP000186698">
    <property type="component" value="Chromosome 2L"/>
</dbReference>
<evidence type="ECO:0000256" key="10">
    <source>
        <dbReference type="ARBA" id="ARBA00023319"/>
    </source>
</evidence>